<accession>A0A263BX68</accession>
<gene>
    <name evidence="4" type="ORF">CIB95_01725</name>
</gene>
<dbReference type="CDD" id="cd01614">
    <property type="entry name" value="EutN_CcmL"/>
    <property type="match status" value="1"/>
</dbReference>
<keyword evidence="5" id="KW-1185">Reference proteome</keyword>
<evidence type="ECO:0000256" key="1">
    <source>
        <dbReference type="ARBA" id="ARBA00023587"/>
    </source>
</evidence>
<dbReference type="PANTHER" id="PTHR36539:SF1">
    <property type="entry name" value="BACTERIAL MICROCOMPARTMENT SHELL VERTEX PROTEIN EUTN"/>
    <property type="match status" value="1"/>
</dbReference>
<evidence type="ECO:0000256" key="3">
    <source>
        <dbReference type="ARBA" id="ARBA00024446"/>
    </source>
</evidence>
<dbReference type="PANTHER" id="PTHR36539">
    <property type="entry name" value="ETHANOLAMINE UTILIZATION PROTEIN EUTN"/>
    <property type="match status" value="1"/>
</dbReference>
<dbReference type="AlphaFoldDB" id="A0A263BX68"/>
<keyword evidence="3" id="KW-1283">Bacterial microcompartment</keyword>
<dbReference type="InterPro" id="IPR036677">
    <property type="entry name" value="EutN_CcmL_sf"/>
</dbReference>
<reference evidence="5" key="1">
    <citation type="submission" date="2017-08" db="EMBL/GenBank/DDBJ databases">
        <authorList>
            <person name="Huang Z."/>
        </authorList>
    </citation>
    <scope>NUCLEOTIDE SEQUENCE [LARGE SCALE GENOMIC DNA]</scope>
    <source>
        <strain evidence="5">SA5d-4</strain>
    </source>
</reference>
<dbReference type="Pfam" id="PF03319">
    <property type="entry name" value="EutN_CcmL"/>
    <property type="match status" value="1"/>
</dbReference>
<dbReference type="GO" id="GO:0031470">
    <property type="term" value="C:carboxysome"/>
    <property type="evidence" value="ECO:0007669"/>
    <property type="project" value="UniProtKB-SubCell"/>
</dbReference>
<organism evidence="4 5">
    <name type="scientific">Lottiidibacillus patelloidae</name>
    <dbReference type="NCBI Taxonomy" id="2670334"/>
    <lineage>
        <taxon>Bacteria</taxon>
        <taxon>Bacillati</taxon>
        <taxon>Bacillota</taxon>
        <taxon>Bacilli</taxon>
        <taxon>Bacillales</taxon>
        <taxon>Bacillaceae</taxon>
        <taxon>Lottiidibacillus</taxon>
    </lineage>
</organism>
<sequence>MKLAKVIGNVVSSIKTKSHEGTKLMVVQPIDMEGNETGDSFIAIDGSQAGIGDIVLIIEEGGSCRQVLKRPEAAVDAVIAGIVDKLDRT</sequence>
<dbReference type="SUPFAM" id="SSF159133">
    <property type="entry name" value="EutN/CcmL-like"/>
    <property type="match status" value="1"/>
</dbReference>
<evidence type="ECO:0000256" key="2">
    <source>
        <dbReference type="ARBA" id="ARBA00023669"/>
    </source>
</evidence>
<dbReference type="PROSITE" id="PS51932">
    <property type="entry name" value="BMV"/>
    <property type="match status" value="1"/>
</dbReference>
<evidence type="ECO:0008006" key="6">
    <source>
        <dbReference type="Google" id="ProtNLM"/>
    </source>
</evidence>
<comment type="subcellular location">
    <subcellularLocation>
        <location evidence="1">Carboxysome</location>
    </subcellularLocation>
</comment>
<name>A0A263BX68_9BACI</name>
<dbReference type="Gene3D" id="2.40.50.220">
    <property type="entry name" value="EutN/Ccml"/>
    <property type="match status" value="1"/>
</dbReference>
<evidence type="ECO:0000313" key="4">
    <source>
        <dbReference type="EMBL" id="OZM58315.1"/>
    </source>
</evidence>
<keyword evidence="2" id="KW-1282">Carboxysome</keyword>
<proteinExistence type="predicted"/>
<dbReference type="Proteomes" id="UP000217083">
    <property type="component" value="Unassembled WGS sequence"/>
</dbReference>
<protein>
    <recommendedName>
        <fullName evidence="6">Ethanolamine utilization protein EutN</fullName>
    </recommendedName>
</protein>
<reference evidence="4 5" key="2">
    <citation type="submission" date="2017-09" db="EMBL/GenBank/DDBJ databases">
        <title>Bacillus patelloidae sp. nov., isolated from the intestinal tract of a marine limpet.</title>
        <authorList>
            <person name="Liu R."/>
            <person name="Dong C."/>
            <person name="Shao Z."/>
        </authorList>
    </citation>
    <scope>NUCLEOTIDE SEQUENCE [LARGE SCALE GENOMIC DNA]</scope>
    <source>
        <strain evidence="4 5">SA5d-4</strain>
    </source>
</reference>
<dbReference type="EMBL" id="NPIA01000001">
    <property type="protein sequence ID" value="OZM58315.1"/>
    <property type="molecule type" value="Genomic_DNA"/>
</dbReference>
<dbReference type="RefSeq" id="WP_094920997.1">
    <property type="nucleotide sequence ID" value="NZ_NPIA01000001.1"/>
</dbReference>
<comment type="caution">
    <text evidence="4">The sequence shown here is derived from an EMBL/GenBank/DDBJ whole genome shotgun (WGS) entry which is preliminary data.</text>
</comment>
<evidence type="ECO:0000313" key="5">
    <source>
        <dbReference type="Proteomes" id="UP000217083"/>
    </source>
</evidence>
<dbReference type="InterPro" id="IPR004992">
    <property type="entry name" value="EutN_CcmL"/>
</dbReference>